<proteinExistence type="predicted"/>
<dbReference type="PANTHER" id="PTHR12818">
    <property type="entry name" value="TRNA (ADENINE(37)-N6)-METHYLTRANSFERASE"/>
    <property type="match status" value="1"/>
</dbReference>
<feature type="compositionally biased region" description="Polar residues" evidence="1">
    <location>
        <begin position="62"/>
        <end position="73"/>
    </location>
</feature>
<feature type="region of interest" description="Disordered" evidence="1">
    <location>
        <begin position="35"/>
        <end position="75"/>
    </location>
</feature>
<accession>A0A4Y1QM30</accession>
<protein>
    <submittedName>
        <fullName evidence="2">Uncharacterized protein</fullName>
    </submittedName>
</protein>
<dbReference type="EMBL" id="AP019297">
    <property type="protein sequence ID" value="BBG92916.1"/>
    <property type="molecule type" value="Genomic_DNA"/>
</dbReference>
<reference evidence="2" key="1">
    <citation type="journal article" date="2019" name="Science">
        <title>Mutation of a bHLH transcription factor allowed almond domestication.</title>
        <authorList>
            <person name="Sanchez-Perez R."/>
            <person name="Pavan S."/>
            <person name="Mazzeo R."/>
            <person name="Moldovan C."/>
            <person name="Aiese Cigliano R."/>
            <person name="Del Cueto J."/>
            <person name="Ricciardi F."/>
            <person name="Lotti C."/>
            <person name="Ricciardi L."/>
            <person name="Dicenta F."/>
            <person name="Lopez-Marques R.L."/>
            <person name="Lindberg Moller B."/>
        </authorList>
    </citation>
    <scope>NUCLEOTIDE SEQUENCE</scope>
</reference>
<dbReference type="InterPro" id="IPR040372">
    <property type="entry name" value="YaeB-like"/>
</dbReference>
<dbReference type="PANTHER" id="PTHR12818:SF0">
    <property type="entry name" value="TRNA (ADENINE(37)-N6)-METHYLTRANSFERASE"/>
    <property type="match status" value="1"/>
</dbReference>
<feature type="compositionally biased region" description="Polar residues" evidence="1">
    <location>
        <begin position="39"/>
        <end position="51"/>
    </location>
</feature>
<dbReference type="AlphaFoldDB" id="A0A4Y1QM30"/>
<gene>
    <name evidence="2" type="ORF">Prudu_000783</name>
</gene>
<name>A0A4Y1QM30_PRUDU</name>
<evidence type="ECO:0000313" key="2">
    <source>
        <dbReference type="EMBL" id="BBG92916.1"/>
    </source>
</evidence>
<evidence type="ECO:0000256" key="1">
    <source>
        <dbReference type="SAM" id="MobiDB-lite"/>
    </source>
</evidence>
<organism evidence="2">
    <name type="scientific">Prunus dulcis</name>
    <name type="common">Almond</name>
    <name type="synonym">Amygdalus dulcis</name>
    <dbReference type="NCBI Taxonomy" id="3755"/>
    <lineage>
        <taxon>Eukaryota</taxon>
        <taxon>Viridiplantae</taxon>
        <taxon>Streptophyta</taxon>
        <taxon>Embryophyta</taxon>
        <taxon>Tracheophyta</taxon>
        <taxon>Spermatophyta</taxon>
        <taxon>Magnoliopsida</taxon>
        <taxon>eudicotyledons</taxon>
        <taxon>Gunneridae</taxon>
        <taxon>Pentapetalae</taxon>
        <taxon>rosids</taxon>
        <taxon>fabids</taxon>
        <taxon>Rosales</taxon>
        <taxon>Rosaceae</taxon>
        <taxon>Amygdaloideae</taxon>
        <taxon>Amygdaleae</taxon>
        <taxon>Prunus</taxon>
    </lineage>
</organism>
<sequence>MIGNNSLYASPDEFQNLIKQVLSWDIRSLAQRNRPHDSFINSENGKQLNDSSDNDHDEDASSPGNEQPPSSSGDIMYHLTLEGLEVSYRLNSDFSVVVEKVKEVSNITNSHQKRCNYSMWRV</sequence>